<dbReference type="GO" id="GO:0000139">
    <property type="term" value="C:Golgi membrane"/>
    <property type="evidence" value="ECO:0007669"/>
    <property type="project" value="UniProtKB-SubCell"/>
</dbReference>
<dbReference type="InterPro" id="IPR004240">
    <property type="entry name" value="EMP70"/>
</dbReference>
<keyword evidence="4 9" id="KW-0812">Transmembrane</keyword>
<dbReference type="EMBL" id="CM000882">
    <property type="protein sequence ID" value="PNT69504.1"/>
    <property type="molecule type" value="Genomic_DNA"/>
</dbReference>
<dbReference type="PANTHER" id="PTHR10766:SF91">
    <property type="entry name" value="TRANSMEMBRANE 9 SUPERFAMILY MEMBER"/>
    <property type="match status" value="1"/>
</dbReference>
<proteinExistence type="inferred from homology"/>
<keyword evidence="5 9" id="KW-0732">Signal</keyword>
<name>A0A2K2D5F2_BRADI</name>
<evidence type="ECO:0000256" key="6">
    <source>
        <dbReference type="ARBA" id="ARBA00022753"/>
    </source>
</evidence>
<dbReference type="ExpressionAtlas" id="A0A2K2D5F2">
    <property type="expression patterns" value="baseline"/>
</dbReference>
<evidence type="ECO:0000256" key="1">
    <source>
        <dbReference type="ARBA" id="ARBA00004337"/>
    </source>
</evidence>
<comment type="caution">
    <text evidence="9">Lacks conserved residue(s) required for the propagation of feature annotation.</text>
</comment>
<sequence>MLPKILSDRWISASLLLLLLSLYPNVEAFYLPGTFMHTYDPGEAISAKVNSLTSIETELPFSYYSLPYCKPPEGVKKSAENLGEILMGDQIDNSPYRFRVNIDESVYLCTTDPLTKEQAELLKNRARNLYQVNMILDNLPVMRFTEQNGMMIQWTGYPVGYNPMGSNDDYVINHLKFRVLVHKYQAQGDVVVTSEDGVAMVESDRKSGFQIVGFEVVPCSVRRDPAAMTKLKMYEKVDPVNCPLELEKSQVIRENERITFTYEVEYVKSNIKWPSRWDAYLKMDGAKVHWFSIMNSMMVVFFLAGIVFVIFLRTVRRDLTRYEEMDKEAQAQMNEELSGWKLVVGDVFREPCCSKLLCVMVADGIQITGMAIVTIVFAALGFLSPASRGMLLTGMIILYLFLGIISGYVGVRVWRTIKQSSEGWKSVAWLTSCFFPGVVFIILTVLNSILWDVLFPARRLTMLLGRPRSQERQGRVILDDGSATARARFLIRCGAGQVEPWRASTIEDPGVVVLRGACLFSRMLK</sequence>
<dbReference type="AlphaFoldDB" id="A0A2K2D5F2"/>
<dbReference type="PANTHER" id="PTHR10766">
    <property type="entry name" value="TRANSMEMBRANE 9 SUPERFAMILY PROTEIN"/>
    <property type="match status" value="1"/>
</dbReference>
<feature type="transmembrane region" description="Helical" evidence="9">
    <location>
        <begin position="356"/>
        <end position="383"/>
    </location>
</feature>
<protein>
    <recommendedName>
        <fullName evidence="9">Transmembrane 9 superfamily member</fullName>
    </recommendedName>
</protein>
<gene>
    <name evidence="11" type="primary">LOC104583857</name>
    <name evidence="10" type="ORF">BRADI_3g56600v3</name>
</gene>
<dbReference type="OrthoDB" id="1666796at2759"/>
<comment type="subcellular location">
    <subcellularLocation>
        <location evidence="1">Endosome membrane</location>
        <topology evidence="1">Multi-pass membrane protein</topology>
    </subcellularLocation>
    <subcellularLocation>
        <location evidence="2">Golgi apparatus membrane</location>
        <topology evidence="2">Multi-pass membrane protein</topology>
    </subcellularLocation>
</comment>
<evidence type="ECO:0000313" key="12">
    <source>
        <dbReference type="Proteomes" id="UP000008810"/>
    </source>
</evidence>
<evidence type="ECO:0000256" key="4">
    <source>
        <dbReference type="ARBA" id="ARBA00022692"/>
    </source>
</evidence>
<keyword evidence="7 9" id="KW-1133">Transmembrane helix</keyword>
<evidence type="ECO:0000313" key="10">
    <source>
        <dbReference type="EMBL" id="PNT69504.1"/>
    </source>
</evidence>
<comment type="similarity">
    <text evidence="3 9">Belongs to the nonaspanin (TM9SF) (TC 9.A.2) family.</text>
</comment>
<keyword evidence="8 9" id="KW-0472">Membrane</keyword>
<organism evidence="10">
    <name type="scientific">Brachypodium distachyon</name>
    <name type="common">Purple false brome</name>
    <name type="synonym">Trachynia distachya</name>
    <dbReference type="NCBI Taxonomy" id="15368"/>
    <lineage>
        <taxon>Eukaryota</taxon>
        <taxon>Viridiplantae</taxon>
        <taxon>Streptophyta</taxon>
        <taxon>Embryophyta</taxon>
        <taxon>Tracheophyta</taxon>
        <taxon>Spermatophyta</taxon>
        <taxon>Magnoliopsida</taxon>
        <taxon>Liliopsida</taxon>
        <taxon>Poales</taxon>
        <taxon>Poaceae</taxon>
        <taxon>BOP clade</taxon>
        <taxon>Pooideae</taxon>
        <taxon>Stipodae</taxon>
        <taxon>Brachypodieae</taxon>
        <taxon>Brachypodium</taxon>
    </lineage>
</organism>
<reference evidence="11" key="3">
    <citation type="submission" date="2018-08" db="UniProtKB">
        <authorList>
            <consortium name="EnsemblPlants"/>
        </authorList>
    </citation>
    <scope>IDENTIFICATION</scope>
    <source>
        <strain evidence="11">cv. Bd21</strain>
    </source>
</reference>
<feature type="transmembrane region" description="Helical" evidence="9">
    <location>
        <begin position="426"/>
        <end position="451"/>
    </location>
</feature>
<reference evidence="10 11" key="1">
    <citation type="journal article" date="2010" name="Nature">
        <title>Genome sequencing and analysis of the model grass Brachypodium distachyon.</title>
        <authorList>
            <consortium name="International Brachypodium Initiative"/>
        </authorList>
    </citation>
    <scope>NUCLEOTIDE SEQUENCE [LARGE SCALE GENOMIC DNA]</scope>
    <source>
        <strain evidence="10">Bd21</strain>
        <strain evidence="11">cv. Bd21</strain>
    </source>
</reference>
<evidence type="ECO:0000256" key="3">
    <source>
        <dbReference type="ARBA" id="ARBA00005227"/>
    </source>
</evidence>
<dbReference type="GO" id="GO:0010008">
    <property type="term" value="C:endosome membrane"/>
    <property type="evidence" value="ECO:0007669"/>
    <property type="project" value="UniProtKB-SubCell"/>
</dbReference>
<dbReference type="Gramene" id="PNT69504">
    <property type="protein sequence ID" value="PNT69504"/>
    <property type="gene ID" value="BRADI_3g56600v3"/>
</dbReference>
<evidence type="ECO:0000256" key="7">
    <source>
        <dbReference type="ARBA" id="ARBA00022989"/>
    </source>
</evidence>
<accession>A0A2K2D5F2</accession>
<evidence type="ECO:0000256" key="2">
    <source>
        <dbReference type="ARBA" id="ARBA00004653"/>
    </source>
</evidence>
<feature type="transmembrane region" description="Helical" evidence="9">
    <location>
        <begin position="290"/>
        <end position="312"/>
    </location>
</feature>
<feature type="transmembrane region" description="Helical" evidence="9">
    <location>
        <begin position="389"/>
        <end position="414"/>
    </location>
</feature>
<dbReference type="Pfam" id="PF02990">
    <property type="entry name" value="EMP70"/>
    <property type="match status" value="1"/>
</dbReference>
<evidence type="ECO:0000256" key="5">
    <source>
        <dbReference type="ARBA" id="ARBA00022729"/>
    </source>
</evidence>
<dbReference type="Proteomes" id="UP000008810">
    <property type="component" value="Chromosome 3"/>
</dbReference>
<evidence type="ECO:0000313" key="11">
    <source>
        <dbReference type="EnsemblPlants" id="PNT69504"/>
    </source>
</evidence>
<feature type="chain" id="PRO_5044515105" description="Transmembrane 9 superfamily member" evidence="9">
    <location>
        <begin position="29"/>
        <end position="525"/>
    </location>
</feature>
<dbReference type="EnsemblPlants" id="PNT69504">
    <property type="protein sequence ID" value="PNT69504"/>
    <property type="gene ID" value="BRADI_3g56600v3"/>
</dbReference>
<keyword evidence="6" id="KW-0967">Endosome</keyword>
<feature type="signal peptide" evidence="9">
    <location>
        <begin position="1"/>
        <end position="28"/>
    </location>
</feature>
<evidence type="ECO:0000256" key="9">
    <source>
        <dbReference type="RuleBase" id="RU363079"/>
    </source>
</evidence>
<evidence type="ECO:0000256" key="8">
    <source>
        <dbReference type="ARBA" id="ARBA00023136"/>
    </source>
</evidence>
<keyword evidence="12" id="KW-1185">Reference proteome</keyword>
<reference evidence="10" key="2">
    <citation type="submission" date="2017-06" db="EMBL/GenBank/DDBJ databases">
        <title>WGS assembly of Brachypodium distachyon.</title>
        <authorList>
            <consortium name="The International Brachypodium Initiative"/>
            <person name="Lucas S."/>
            <person name="Harmon-Smith M."/>
            <person name="Lail K."/>
            <person name="Tice H."/>
            <person name="Grimwood J."/>
            <person name="Bruce D."/>
            <person name="Barry K."/>
            <person name="Shu S."/>
            <person name="Lindquist E."/>
            <person name="Wang M."/>
            <person name="Pitluck S."/>
            <person name="Vogel J.P."/>
            <person name="Garvin D.F."/>
            <person name="Mockler T.C."/>
            <person name="Schmutz J."/>
            <person name="Rokhsar D."/>
            <person name="Bevan M.W."/>
        </authorList>
    </citation>
    <scope>NUCLEOTIDE SEQUENCE</scope>
    <source>
        <strain evidence="10">Bd21</strain>
    </source>
</reference>